<dbReference type="AlphaFoldDB" id="A0A1A9EWN6"/>
<dbReference type="KEGG" id="mars:A8C75_06410"/>
<gene>
    <name evidence="1" type="ORF">A8C75_06410</name>
</gene>
<dbReference type="Pfam" id="PF06073">
    <property type="entry name" value="DUF934"/>
    <property type="match status" value="1"/>
</dbReference>
<accession>A0A1A9EWN6</accession>
<keyword evidence="2" id="KW-1185">Reference proteome</keyword>
<evidence type="ECO:0000313" key="2">
    <source>
        <dbReference type="Proteomes" id="UP000078070"/>
    </source>
</evidence>
<name>A0A1A9EWN6_9GAMM</name>
<dbReference type="Proteomes" id="UP000078070">
    <property type="component" value="Chromosome"/>
</dbReference>
<dbReference type="RefSeq" id="WP_067379647.1">
    <property type="nucleotide sequence ID" value="NZ_CP015839.1"/>
</dbReference>
<evidence type="ECO:0008006" key="3">
    <source>
        <dbReference type="Google" id="ProtNLM"/>
    </source>
</evidence>
<evidence type="ECO:0000313" key="1">
    <source>
        <dbReference type="EMBL" id="ANG62160.1"/>
    </source>
</evidence>
<protein>
    <recommendedName>
        <fullName evidence="3">Oxidoreductase</fullName>
    </recommendedName>
</protein>
<reference evidence="1 2" key="2">
    <citation type="journal article" date="2018" name="Int. J. Syst. Evol. Microbiol.">
        <title>Marinobacterium aestuarii sp. nov., a benzene-degrading marine bacterium isolated from estuary sediment.</title>
        <authorList>
            <person name="Bae S.S."/>
            <person name="Jung J."/>
            <person name="Chung D."/>
            <person name="Baek K."/>
        </authorList>
    </citation>
    <scope>NUCLEOTIDE SEQUENCE [LARGE SCALE GENOMIC DNA]</scope>
    <source>
        <strain evidence="1 2">ST58-10</strain>
    </source>
</reference>
<proteinExistence type="predicted"/>
<dbReference type="PIRSF" id="PIRSF030820">
    <property type="entry name" value="UCP030820"/>
    <property type="match status" value="1"/>
</dbReference>
<sequence>MPLLINREVVAQDSWQFLDAEATLEQVPQDGDIVVPLALYLENRDSLNGRAGRLGVQFNGDDNIEPLLTDLSGLALVAIEFPVFRDGRGFSQARLVRRAGFAGQLRAVGDVTRDRLDHMQRCGFDALAVPEDRFKPEVLNAFGEVSVHYQAGADDPRPIYRQG</sequence>
<dbReference type="InterPro" id="IPR008318">
    <property type="entry name" value="UCP030820"/>
</dbReference>
<reference evidence="2" key="1">
    <citation type="submission" date="2016-05" db="EMBL/GenBank/DDBJ databases">
        <authorList>
            <person name="Baek K."/>
            <person name="Yang S.-J."/>
        </authorList>
    </citation>
    <scope>NUCLEOTIDE SEQUENCE [LARGE SCALE GENOMIC DNA]</scope>
    <source>
        <strain evidence="2">ST58-10</strain>
    </source>
</reference>
<dbReference type="EMBL" id="CP015839">
    <property type="protein sequence ID" value="ANG62160.1"/>
    <property type="molecule type" value="Genomic_DNA"/>
</dbReference>
<dbReference type="STRING" id="1821621.A8C75_06410"/>
<dbReference type="OrthoDB" id="9800421at2"/>
<organism evidence="1 2">
    <name type="scientific">Marinobacterium aestuarii</name>
    <dbReference type="NCBI Taxonomy" id="1821621"/>
    <lineage>
        <taxon>Bacteria</taxon>
        <taxon>Pseudomonadati</taxon>
        <taxon>Pseudomonadota</taxon>
        <taxon>Gammaproteobacteria</taxon>
        <taxon>Oceanospirillales</taxon>
        <taxon>Oceanospirillaceae</taxon>
        <taxon>Marinobacterium</taxon>
    </lineage>
</organism>